<keyword evidence="3" id="KW-1185">Reference proteome</keyword>
<protein>
    <submittedName>
        <fullName evidence="2">Uncharacterized protein</fullName>
    </submittedName>
</protein>
<dbReference type="AlphaFoldDB" id="A0AAW3ZP13"/>
<accession>A0AAW3ZP13</accession>
<evidence type="ECO:0000313" key="2">
    <source>
        <dbReference type="EMBL" id="MBD8526660.1"/>
    </source>
</evidence>
<evidence type="ECO:0000313" key="3">
    <source>
        <dbReference type="Proteomes" id="UP000613768"/>
    </source>
</evidence>
<reference evidence="2 3" key="1">
    <citation type="submission" date="2020-09" db="EMBL/GenBank/DDBJ databases">
        <title>Pseudoxanthomonas sp. CAU 1598 isolated from sand of Yaerae Beach.</title>
        <authorList>
            <person name="Kim W."/>
        </authorList>
    </citation>
    <scope>NUCLEOTIDE SEQUENCE [LARGE SCALE GENOMIC DNA]</scope>
    <source>
        <strain evidence="2 3">CAU 1598</strain>
    </source>
</reference>
<name>A0AAW3ZP13_9GAMM</name>
<organism evidence="2 3">
    <name type="scientific">Pseudomarimonas arenosa</name>
    <dbReference type="NCBI Taxonomy" id="2774145"/>
    <lineage>
        <taxon>Bacteria</taxon>
        <taxon>Pseudomonadati</taxon>
        <taxon>Pseudomonadota</taxon>
        <taxon>Gammaproteobacteria</taxon>
        <taxon>Lysobacterales</taxon>
        <taxon>Lysobacteraceae</taxon>
        <taxon>Pseudomarimonas</taxon>
    </lineage>
</organism>
<dbReference type="EMBL" id="JACYTR010000027">
    <property type="protein sequence ID" value="MBD8526660.1"/>
    <property type="molecule type" value="Genomic_DNA"/>
</dbReference>
<comment type="caution">
    <text evidence="2">The sequence shown here is derived from an EMBL/GenBank/DDBJ whole genome shotgun (WGS) entry which is preliminary data.</text>
</comment>
<dbReference type="Proteomes" id="UP000613768">
    <property type="component" value="Unassembled WGS sequence"/>
</dbReference>
<evidence type="ECO:0000256" key="1">
    <source>
        <dbReference type="SAM" id="SignalP"/>
    </source>
</evidence>
<feature type="signal peptide" evidence="1">
    <location>
        <begin position="1"/>
        <end position="18"/>
    </location>
</feature>
<sequence>MQRWILWCSFTLAAPALAVEPFIAAAVPSGSIDVQLCPTEAVSAGVPHLVTFGLPLPRGSLAAAGLSSVRVLRQGSEIAAFVDQLTPWRHRSDPAIDGQSVRVARIQLEYSFAGTECELVQVSWGSTSRLLNRPSLTAPRTAWHRANTGSFANADGVDEPDVYAVLPKQWLAKGVLKGVQHLPFDDSVSATRDNPASTDAIEHWPDLQELDHAQKNNFYSLINEDDPAVSPANRCPYKTEFEPWLYDRAASMYVLYFRSGSFKALREALRASEFYANHINGSGYFSLRDGDSKYVYPENLAYTAWLSGDTTQLAHLPAMLSAHDGFSHVWQNNPDRFWTERHTAFKLLANTVAWELNGGSTQRDRVSSHIAELIRHQNGADGAIPQPNGFIDGGLYHLGSQHDYDWDETSYGASSWMSVLLIDAVLRAYASAEDAGTAQLIRRMGNFLRTATVDTTEHSYDSYNDALALPRYGMLSDGSDGQVNYEDVEHALDVAAGLAWAGYFADLSGQPDPQLRQRARDLYFSYDTGVNFWIRPGGPSAGLTAYRVSPWRKWAWEHRVSIGLGWALQENSDTVFGNGFESDGP</sequence>
<proteinExistence type="predicted"/>
<dbReference type="RefSeq" id="WP_192030081.1">
    <property type="nucleotide sequence ID" value="NZ_JACYTR010000027.1"/>
</dbReference>
<gene>
    <name evidence="2" type="ORF">IFO71_13020</name>
</gene>
<keyword evidence="1" id="KW-0732">Signal</keyword>
<feature type="chain" id="PRO_5043318790" evidence="1">
    <location>
        <begin position="19"/>
        <end position="585"/>
    </location>
</feature>